<name>A0AAN9NLC4_PHACN</name>
<dbReference type="InterPro" id="IPR001005">
    <property type="entry name" value="SANT/Myb"/>
</dbReference>
<dbReference type="Proteomes" id="UP001374584">
    <property type="component" value="Unassembled WGS sequence"/>
</dbReference>
<dbReference type="GO" id="GO:0003700">
    <property type="term" value="F:DNA-binding transcription factor activity"/>
    <property type="evidence" value="ECO:0007669"/>
    <property type="project" value="InterPro"/>
</dbReference>
<dbReference type="NCBIfam" id="TIGR01557">
    <property type="entry name" value="myb_SHAQKYF"/>
    <property type="match status" value="1"/>
</dbReference>
<feature type="domain" description="HTH myb-type" evidence="5">
    <location>
        <begin position="13"/>
        <end position="73"/>
    </location>
</feature>
<dbReference type="PANTHER" id="PTHR31314">
    <property type="entry name" value="MYB FAMILY TRANSCRIPTION FACTOR PHL7-LIKE"/>
    <property type="match status" value="1"/>
</dbReference>
<keyword evidence="7" id="KW-1185">Reference proteome</keyword>
<dbReference type="AlphaFoldDB" id="A0AAN9NLC4"/>
<dbReference type="InterPro" id="IPR006447">
    <property type="entry name" value="Myb_dom_plants"/>
</dbReference>
<keyword evidence="3" id="KW-0804">Transcription</keyword>
<evidence type="ECO:0000313" key="7">
    <source>
        <dbReference type="Proteomes" id="UP001374584"/>
    </source>
</evidence>
<dbReference type="SUPFAM" id="SSF46689">
    <property type="entry name" value="Homeodomain-like"/>
    <property type="match status" value="1"/>
</dbReference>
<dbReference type="InterPro" id="IPR046955">
    <property type="entry name" value="PHR1-like"/>
</dbReference>
<dbReference type="GO" id="GO:0005634">
    <property type="term" value="C:nucleus"/>
    <property type="evidence" value="ECO:0007669"/>
    <property type="project" value="UniProtKB-SubCell"/>
</dbReference>
<evidence type="ECO:0000313" key="6">
    <source>
        <dbReference type="EMBL" id="KAK7372793.1"/>
    </source>
</evidence>
<dbReference type="FunFam" id="1.10.10.60:FF:000007">
    <property type="entry name" value="Two-component response regulator"/>
    <property type="match status" value="1"/>
</dbReference>
<dbReference type="InterPro" id="IPR009057">
    <property type="entry name" value="Homeodomain-like_sf"/>
</dbReference>
<evidence type="ECO:0000256" key="4">
    <source>
        <dbReference type="ARBA" id="ARBA00023242"/>
    </source>
</evidence>
<dbReference type="PROSITE" id="PS51294">
    <property type="entry name" value="HTH_MYB"/>
    <property type="match status" value="1"/>
</dbReference>
<evidence type="ECO:0000259" key="5">
    <source>
        <dbReference type="PROSITE" id="PS51294"/>
    </source>
</evidence>
<dbReference type="PANTHER" id="PTHR31314:SF113">
    <property type="entry name" value="MYB FAMILY TRANSCRIPTION FACTOR MPH1"/>
    <property type="match status" value="1"/>
</dbReference>
<dbReference type="GO" id="GO:0003677">
    <property type="term" value="F:DNA binding"/>
    <property type="evidence" value="ECO:0007669"/>
    <property type="project" value="InterPro"/>
</dbReference>
<proteinExistence type="predicted"/>
<dbReference type="Pfam" id="PF00249">
    <property type="entry name" value="Myb_DNA-binding"/>
    <property type="match status" value="1"/>
</dbReference>
<sequence length="201" mass="23193">MKNCERSVRQYNKSELPRLRWTPELHQHFVQAIESIGGKHKATPKRILQQMRVRGLRIAHIKSHLQMYRNLKDYAKNSPDQLVEENRNDFKVCSISPTQRIILKGELHLLDNKKGLLQSSEETDYDLNQEAQSSAWLVRDDESNEEETVPNLLFSFSTPLISMMQIDENSKDMMQFSSSTAAAANHSITFGNSYINLDLTI</sequence>
<comment type="caution">
    <text evidence="6">The sequence shown here is derived from an EMBL/GenBank/DDBJ whole genome shotgun (WGS) entry which is preliminary data.</text>
</comment>
<protein>
    <recommendedName>
        <fullName evidence="5">HTH myb-type domain-containing protein</fullName>
    </recommendedName>
</protein>
<organism evidence="6 7">
    <name type="scientific">Phaseolus coccineus</name>
    <name type="common">Scarlet runner bean</name>
    <name type="synonym">Phaseolus multiflorus</name>
    <dbReference type="NCBI Taxonomy" id="3886"/>
    <lineage>
        <taxon>Eukaryota</taxon>
        <taxon>Viridiplantae</taxon>
        <taxon>Streptophyta</taxon>
        <taxon>Embryophyta</taxon>
        <taxon>Tracheophyta</taxon>
        <taxon>Spermatophyta</taxon>
        <taxon>Magnoliopsida</taxon>
        <taxon>eudicotyledons</taxon>
        <taxon>Gunneridae</taxon>
        <taxon>Pentapetalae</taxon>
        <taxon>rosids</taxon>
        <taxon>fabids</taxon>
        <taxon>Fabales</taxon>
        <taxon>Fabaceae</taxon>
        <taxon>Papilionoideae</taxon>
        <taxon>50 kb inversion clade</taxon>
        <taxon>NPAAA clade</taxon>
        <taxon>indigoferoid/millettioid clade</taxon>
        <taxon>Phaseoleae</taxon>
        <taxon>Phaseolus</taxon>
    </lineage>
</organism>
<accession>A0AAN9NLC4</accession>
<evidence type="ECO:0000256" key="2">
    <source>
        <dbReference type="ARBA" id="ARBA00023015"/>
    </source>
</evidence>
<comment type="subcellular location">
    <subcellularLocation>
        <location evidence="1">Nucleus</location>
    </subcellularLocation>
</comment>
<reference evidence="6 7" key="1">
    <citation type="submission" date="2024-01" db="EMBL/GenBank/DDBJ databases">
        <title>The genomes of 5 underutilized Papilionoideae crops provide insights into root nodulation and disease resistanc.</title>
        <authorList>
            <person name="Jiang F."/>
        </authorList>
    </citation>
    <scope>NUCLEOTIDE SEQUENCE [LARGE SCALE GENOMIC DNA]</scope>
    <source>
        <strain evidence="6">JINMINGXINNONG_FW02</strain>
        <tissue evidence="6">Leaves</tissue>
    </source>
</reference>
<evidence type="ECO:0000256" key="1">
    <source>
        <dbReference type="ARBA" id="ARBA00004123"/>
    </source>
</evidence>
<dbReference type="Gene3D" id="1.10.10.60">
    <property type="entry name" value="Homeodomain-like"/>
    <property type="match status" value="1"/>
</dbReference>
<keyword evidence="2" id="KW-0805">Transcription regulation</keyword>
<evidence type="ECO:0000256" key="3">
    <source>
        <dbReference type="ARBA" id="ARBA00023163"/>
    </source>
</evidence>
<dbReference type="InterPro" id="IPR017930">
    <property type="entry name" value="Myb_dom"/>
</dbReference>
<keyword evidence="4" id="KW-0539">Nucleus</keyword>
<dbReference type="EMBL" id="JAYMYR010000003">
    <property type="protein sequence ID" value="KAK7372793.1"/>
    <property type="molecule type" value="Genomic_DNA"/>
</dbReference>
<gene>
    <name evidence="6" type="ORF">VNO80_06181</name>
</gene>